<dbReference type="Gene3D" id="3.40.50.300">
    <property type="entry name" value="P-loop containing nucleotide triphosphate hydrolases"/>
    <property type="match status" value="1"/>
</dbReference>
<dbReference type="OrthoDB" id="9773571at2"/>
<accession>M2AR74</accession>
<evidence type="ECO:0000313" key="5">
    <source>
        <dbReference type="Proteomes" id="UP000016183"/>
    </source>
</evidence>
<dbReference type="HOGENOM" id="CLU_339451_0_0_12"/>
<dbReference type="GO" id="GO:0005524">
    <property type="term" value="F:ATP binding"/>
    <property type="evidence" value="ECO:0007669"/>
    <property type="project" value="InterPro"/>
</dbReference>
<dbReference type="Gene3D" id="3.40.50.150">
    <property type="entry name" value="Vaccinia Virus protein VP39"/>
    <property type="match status" value="1"/>
</dbReference>
<evidence type="ECO:0000256" key="1">
    <source>
        <dbReference type="ARBA" id="ARBA00022603"/>
    </source>
</evidence>
<dbReference type="GO" id="GO:0032259">
    <property type="term" value="P:methylation"/>
    <property type="evidence" value="ECO:0007669"/>
    <property type="project" value="UniProtKB-KW"/>
</dbReference>
<dbReference type="InterPro" id="IPR002941">
    <property type="entry name" value="DNA_methylase_N4/N6"/>
</dbReference>
<dbReference type="Proteomes" id="UP000016183">
    <property type="component" value="Unassembled WGS sequence"/>
</dbReference>
<dbReference type="AlphaFoldDB" id="M2AR74"/>
<dbReference type="RefSeq" id="WP_010697659.1">
    <property type="nucleotide sequence ID" value="NZ_KB442455.1"/>
</dbReference>
<dbReference type="Gene3D" id="3.40.50.10810">
    <property type="entry name" value="Tandem AAA-ATPase domain"/>
    <property type="match status" value="1"/>
</dbReference>
<dbReference type="InterPro" id="IPR029063">
    <property type="entry name" value="SAM-dependent_MTases_sf"/>
</dbReference>
<dbReference type="GO" id="GO:0008170">
    <property type="term" value="F:N-methyltransferase activity"/>
    <property type="evidence" value="ECO:0007669"/>
    <property type="project" value="InterPro"/>
</dbReference>
<dbReference type="PATRIC" id="fig|999437.3.peg.2740"/>
<dbReference type="SMART" id="SM00487">
    <property type="entry name" value="DEXDc"/>
    <property type="match status" value="1"/>
</dbReference>
<sequence length="837" mass="96255">MTYDEFLRSKIAIAQDSGFNVELSEINDILKPHQKDAVKWAIHGGSRAIFASFGLGKTVIQLEILRLILQKEGGKALIVTPLNIVDEFFNDAEKLLNNLPLQYVKNQEEIDRSTASILITNYERVRDGNINLNTFTACSLDEASVLRSYGSKTYQEFLPKFKNVKYKFVATATPSPNKYKELIHYAAFLGVMDSGQSLTRFFKRDSTKANKLTIYPHKEKEFWAWVSSWGLFITKPSDVNPAYSDEGYDLPDLKIIYHKVEADHSTAGSEDDGQIKMFRDAAMGLKEAAKEKHDSIPVRVNKTLEILKNNPDEHFILWHNLEAERYALQKAVPQAGFVFGSQDIEKNVEITRLFKNGKLQYLATKPDISAQGGNMQYHCHKCIFVGIDYKFNDFIQAVHRIYRFQQNYPVEVHIIYTESEQAILKALEEKWEQHRYLVLQMTEIVKKYGLSSVNLTEKLARTIGVERKVIEGKSFKAVLNDNCIEIPTVQDNSVDLIMTSIPFSNHYEYTPTYNDFGHNEDNDKFFEQMDFLTPHLLRVLKPGRVAAIHVKDRILFGNATGYGMPTLDPFSDMTVFHFMKHGFKYMGRIVITTDVVRENNQTYRLGWTEQCKDGSKMGVGCPEYILLFRKLPTDTTRAYADVPVKKTKEEYGRGQWQIDAHAYWKSSGNRLVSLEELKECPVSDMQKLYSMYSKQNIYDYNEHIKLAEELDKARKLPASFSVISVSSNSDYVWDDINRMYTLNSEQSRKELNMHICPLQIDTVERIIERYSNKGDVVYDPFAGLFTVPYIAVKKGRYGIGHELNEISFNDGIIYLKEADMEKNAPTLFDLDDFKIAN</sequence>
<dbReference type="Pfam" id="PF00176">
    <property type="entry name" value="SNF2-rel_dom"/>
    <property type="match status" value="1"/>
</dbReference>
<dbReference type="GO" id="GO:0003677">
    <property type="term" value="F:DNA binding"/>
    <property type="evidence" value="ECO:0007669"/>
    <property type="project" value="InterPro"/>
</dbReference>
<dbReference type="SUPFAM" id="SSF53335">
    <property type="entry name" value="S-adenosyl-L-methionine-dependent methyltransferases"/>
    <property type="match status" value="1"/>
</dbReference>
<dbReference type="InterPro" id="IPR027417">
    <property type="entry name" value="P-loop_NTPase"/>
</dbReference>
<protein>
    <recommendedName>
        <fullName evidence="3">Helicase ATP-binding domain-containing protein</fullName>
    </recommendedName>
</protein>
<reference evidence="4 5" key="1">
    <citation type="submission" date="2012-01" db="EMBL/GenBank/DDBJ databases">
        <title>The Genome Sequence of Treponema denticola SP33.</title>
        <authorList>
            <consortium name="The Broad Institute Genome Sequencing Platform"/>
            <person name="Earl A."/>
            <person name="Ward D."/>
            <person name="Feldgarden M."/>
            <person name="Gevers D."/>
            <person name="Blanton J.M."/>
            <person name="Fenno C.J."/>
            <person name="Baranova O.V."/>
            <person name="Mathney J."/>
            <person name="Dewhirst F.E."/>
            <person name="Izard J."/>
            <person name="Young S.K."/>
            <person name="Zeng Q."/>
            <person name="Gargeya S."/>
            <person name="Fitzgerald M."/>
            <person name="Haas B."/>
            <person name="Abouelleil A."/>
            <person name="Alvarado L."/>
            <person name="Arachchi H.M."/>
            <person name="Berlin A."/>
            <person name="Chapman S.B."/>
            <person name="Gearin G."/>
            <person name="Goldberg J."/>
            <person name="Griggs A."/>
            <person name="Gujja S."/>
            <person name="Hansen M."/>
            <person name="Heiman D."/>
            <person name="Howarth C."/>
            <person name="Larimer J."/>
            <person name="Lui A."/>
            <person name="MacDonald P.J.P."/>
            <person name="McCowen C."/>
            <person name="Montmayeur A."/>
            <person name="Murphy C."/>
            <person name="Neiman D."/>
            <person name="Pearson M."/>
            <person name="Priest M."/>
            <person name="Roberts A."/>
            <person name="Saif S."/>
            <person name="Shea T."/>
            <person name="Sisk P."/>
            <person name="Stolte C."/>
            <person name="Sykes S."/>
            <person name="Wortman J."/>
            <person name="Nusbaum C."/>
            <person name="Birren B."/>
        </authorList>
    </citation>
    <scope>NUCLEOTIDE SEQUENCE [LARGE SCALE GENOMIC DNA]</scope>
    <source>
        <strain evidence="4 5">SP33</strain>
    </source>
</reference>
<dbReference type="PANTHER" id="PTHR10799">
    <property type="entry name" value="SNF2/RAD54 HELICASE FAMILY"/>
    <property type="match status" value="1"/>
</dbReference>
<dbReference type="EMBL" id="AGDZ01000039">
    <property type="protein sequence ID" value="EMB19560.1"/>
    <property type="molecule type" value="Genomic_DNA"/>
</dbReference>
<dbReference type="SUPFAM" id="SSF52540">
    <property type="entry name" value="P-loop containing nucleoside triphosphate hydrolases"/>
    <property type="match status" value="2"/>
</dbReference>
<organism evidence="4 5">
    <name type="scientific">Treponema denticola SP33</name>
    <dbReference type="NCBI Taxonomy" id="999437"/>
    <lineage>
        <taxon>Bacteria</taxon>
        <taxon>Pseudomonadati</taxon>
        <taxon>Spirochaetota</taxon>
        <taxon>Spirochaetia</taxon>
        <taxon>Spirochaetales</taxon>
        <taxon>Treponemataceae</taxon>
        <taxon>Treponema</taxon>
    </lineage>
</organism>
<dbReference type="InterPro" id="IPR014001">
    <property type="entry name" value="Helicase_ATP-bd"/>
</dbReference>
<keyword evidence="2" id="KW-0808">Transferase</keyword>
<name>M2AR74_TREDN</name>
<gene>
    <name evidence="4" type="ORF">HMPREF9733_02660</name>
</gene>
<dbReference type="PROSITE" id="PS51192">
    <property type="entry name" value="HELICASE_ATP_BIND_1"/>
    <property type="match status" value="1"/>
</dbReference>
<dbReference type="InterPro" id="IPR038718">
    <property type="entry name" value="SNF2-like_sf"/>
</dbReference>
<evidence type="ECO:0000256" key="2">
    <source>
        <dbReference type="ARBA" id="ARBA00022679"/>
    </source>
</evidence>
<dbReference type="InterPro" id="IPR000330">
    <property type="entry name" value="SNF2_N"/>
</dbReference>
<feature type="domain" description="Helicase ATP-binding" evidence="3">
    <location>
        <begin position="38"/>
        <end position="192"/>
    </location>
</feature>
<evidence type="ECO:0000313" key="4">
    <source>
        <dbReference type="EMBL" id="EMB19560.1"/>
    </source>
</evidence>
<comment type="caution">
    <text evidence="4">The sequence shown here is derived from an EMBL/GenBank/DDBJ whole genome shotgun (WGS) entry which is preliminary data.</text>
</comment>
<keyword evidence="1" id="KW-0489">Methyltransferase</keyword>
<proteinExistence type="predicted"/>
<dbReference type="Pfam" id="PF01555">
    <property type="entry name" value="N6_N4_Mtase"/>
    <property type="match status" value="1"/>
</dbReference>
<evidence type="ECO:0000259" key="3">
    <source>
        <dbReference type="PROSITE" id="PS51192"/>
    </source>
</evidence>